<evidence type="ECO:0000256" key="1">
    <source>
        <dbReference type="ARBA" id="ARBA00005771"/>
    </source>
</evidence>
<evidence type="ECO:0000313" key="6">
    <source>
        <dbReference type="Proteomes" id="UP000187203"/>
    </source>
</evidence>
<evidence type="ECO:0000256" key="2">
    <source>
        <dbReference type="ARBA" id="ARBA00022679"/>
    </source>
</evidence>
<accession>A0A1R3JW00</accession>
<name>A0A1R3JW00_9ROSI</name>
<dbReference type="InterPro" id="IPR027417">
    <property type="entry name" value="P-loop_NTPase"/>
</dbReference>
<keyword evidence="6" id="KW-1185">Reference proteome</keyword>
<evidence type="ECO:0000313" key="5">
    <source>
        <dbReference type="EMBL" id="OMO99046.1"/>
    </source>
</evidence>
<organism evidence="5 6">
    <name type="scientific">Corchorus olitorius</name>
    <dbReference type="NCBI Taxonomy" id="93759"/>
    <lineage>
        <taxon>Eukaryota</taxon>
        <taxon>Viridiplantae</taxon>
        <taxon>Streptophyta</taxon>
        <taxon>Embryophyta</taxon>
        <taxon>Tracheophyta</taxon>
        <taxon>Spermatophyta</taxon>
        <taxon>Magnoliopsida</taxon>
        <taxon>eudicotyledons</taxon>
        <taxon>Gunneridae</taxon>
        <taxon>Pentapetalae</taxon>
        <taxon>rosids</taxon>
        <taxon>malvids</taxon>
        <taxon>Malvales</taxon>
        <taxon>Malvaceae</taxon>
        <taxon>Grewioideae</taxon>
        <taxon>Apeibeae</taxon>
        <taxon>Corchorus</taxon>
    </lineage>
</organism>
<dbReference type="Gene3D" id="3.40.50.300">
    <property type="entry name" value="P-loop containing nucleotide triphosphate hydrolases"/>
    <property type="match status" value="2"/>
</dbReference>
<dbReference type="EMBL" id="AWUE01015200">
    <property type="protein sequence ID" value="OMO99046.1"/>
    <property type="molecule type" value="Genomic_DNA"/>
</dbReference>
<dbReference type="SUPFAM" id="SSF52540">
    <property type="entry name" value="P-loop containing nucleoside triphosphate hydrolases"/>
    <property type="match status" value="1"/>
</dbReference>
<dbReference type="OrthoDB" id="205623at2759"/>
<dbReference type="PANTHER" id="PTHR11783">
    <property type="entry name" value="SULFOTRANSFERASE SULT"/>
    <property type="match status" value="1"/>
</dbReference>
<dbReference type="InterPro" id="IPR000863">
    <property type="entry name" value="Sulfotransferase_dom"/>
</dbReference>
<feature type="domain" description="Sulfotransferase" evidence="4">
    <location>
        <begin position="99"/>
        <end position="246"/>
    </location>
</feature>
<comment type="similarity">
    <text evidence="1 3">Belongs to the sulfotransferase 1 family.</text>
</comment>
<evidence type="ECO:0000259" key="4">
    <source>
        <dbReference type="Pfam" id="PF00685"/>
    </source>
</evidence>
<dbReference type="GO" id="GO:0008146">
    <property type="term" value="F:sulfotransferase activity"/>
    <property type="evidence" value="ECO:0007669"/>
    <property type="project" value="InterPro"/>
</dbReference>
<keyword evidence="2 3" id="KW-0808">Transferase</keyword>
<feature type="domain" description="Sulfotransferase" evidence="4">
    <location>
        <begin position="12"/>
        <end position="88"/>
    </location>
</feature>
<reference evidence="6" key="1">
    <citation type="submission" date="2013-09" db="EMBL/GenBank/DDBJ databases">
        <title>Corchorus olitorius genome sequencing.</title>
        <authorList>
            <person name="Alam M."/>
            <person name="Haque M.S."/>
            <person name="Islam M.S."/>
            <person name="Emdad E.M."/>
            <person name="Islam M.M."/>
            <person name="Ahmed B."/>
            <person name="Halim A."/>
            <person name="Hossen Q.M.M."/>
            <person name="Hossain M.Z."/>
            <person name="Ahmed R."/>
            <person name="Khan M.M."/>
            <person name="Islam R."/>
            <person name="Rashid M.M."/>
            <person name="Khan S.A."/>
            <person name="Rahman M.S."/>
            <person name="Alam M."/>
            <person name="Yahiya A.S."/>
            <person name="Khan M.S."/>
            <person name="Azam M.S."/>
            <person name="Haque T."/>
            <person name="Lashkar M.Z.H."/>
            <person name="Akhand A.I."/>
            <person name="Morshed G."/>
            <person name="Roy S."/>
            <person name="Uddin K.S."/>
            <person name="Rabeya T."/>
            <person name="Hossain A.S."/>
            <person name="Chowdhury A."/>
            <person name="Snigdha A.R."/>
            <person name="Mortoza M.S."/>
            <person name="Matin S.A."/>
            <person name="Hoque S.M.E."/>
            <person name="Islam M.K."/>
            <person name="Roy D.K."/>
            <person name="Haider R."/>
            <person name="Moosa M.M."/>
            <person name="Elias S.M."/>
            <person name="Hasan A.M."/>
            <person name="Jahan S."/>
            <person name="Shafiuddin M."/>
            <person name="Mahmood N."/>
            <person name="Shommy N.S."/>
        </authorList>
    </citation>
    <scope>NUCLEOTIDE SEQUENCE [LARGE SCALE GENOMIC DNA]</scope>
    <source>
        <strain evidence="6">cv. O-4</strain>
    </source>
</reference>
<dbReference type="EC" id="2.8.2.-" evidence="3"/>
<protein>
    <recommendedName>
        <fullName evidence="3">Sulfotransferase</fullName>
        <ecNumber evidence="3">2.8.2.-</ecNumber>
    </recommendedName>
</protein>
<dbReference type="Pfam" id="PF00685">
    <property type="entry name" value="Sulfotransfer_1"/>
    <property type="match status" value="2"/>
</dbReference>
<sequence>MLAQEVFKPEPGDIFVCSYPKSGTTLMKALTFAIINRCKYNFDDSSHPLLFRNPHECVPFLRGDFDKIRDSGVPLMASHTPYYSLPKSERRANDRAFSLEQGFELFCQGKSTFGPIWDHIMGYWKASLEKPNKVMFVKYEDMKKDTASYVKKLAEFVGYPFSPQEEQAGTVRKIIDLCSFENLSGLAVNKTGSWGDVGNPVSINGDPIPNRILFRKGKVGDWSDYLIPEMAKRLDKTMEEKLSGSGLTFDNS</sequence>
<proteinExistence type="inferred from homology"/>
<gene>
    <name evidence="5" type="ORF">COLO4_13548</name>
</gene>
<dbReference type="Proteomes" id="UP000187203">
    <property type="component" value="Unassembled WGS sequence"/>
</dbReference>
<comment type="caution">
    <text evidence="5">The sequence shown here is derived from an EMBL/GenBank/DDBJ whole genome shotgun (WGS) entry which is preliminary data.</text>
</comment>
<evidence type="ECO:0000256" key="3">
    <source>
        <dbReference type="RuleBase" id="RU361155"/>
    </source>
</evidence>
<dbReference type="AlphaFoldDB" id="A0A1R3JW00"/>